<dbReference type="GO" id="GO:0016020">
    <property type="term" value="C:membrane"/>
    <property type="evidence" value="ECO:0007669"/>
    <property type="project" value="UniProtKB-SubCell"/>
</dbReference>
<dbReference type="Pfam" id="PF00005">
    <property type="entry name" value="ABC_tran"/>
    <property type="match status" value="1"/>
</dbReference>
<accession>A0A455U113</accession>
<proteinExistence type="inferred from homology"/>
<dbReference type="GO" id="GO:0005524">
    <property type="term" value="F:ATP binding"/>
    <property type="evidence" value="ECO:0007669"/>
    <property type="project" value="InterPro"/>
</dbReference>
<evidence type="ECO:0000313" key="9">
    <source>
        <dbReference type="EMBL" id="BBI59660.1"/>
    </source>
</evidence>
<evidence type="ECO:0000313" key="10">
    <source>
        <dbReference type="Proteomes" id="UP000320231"/>
    </source>
</evidence>
<dbReference type="EC" id="7.4.2.9" evidence="6"/>
<comment type="catalytic activity">
    <reaction evidence="7">
        <text>a dipeptide(out) + ATP + H2O = a dipeptide(in) + ADP + phosphate + H(+)</text>
        <dbReference type="Rhea" id="RHEA:23120"/>
        <dbReference type="ChEBI" id="CHEBI:15377"/>
        <dbReference type="ChEBI" id="CHEBI:15378"/>
        <dbReference type="ChEBI" id="CHEBI:30616"/>
        <dbReference type="ChEBI" id="CHEBI:43474"/>
        <dbReference type="ChEBI" id="CHEBI:90799"/>
        <dbReference type="ChEBI" id="CHEBI:456216"/>
        <dbReference type="EC" id="7.4.2.9"/>
    </reaction>
</comment>
<sequence length="143" mass="15397">MPITENPSADTVLSIRDLNIALPKGADRALAVEDVSYEVKRGEIMCVVGESGSGKSMAANAVMGLLPKGVNATRGEILFEGQDLLALTEKQHRALRGLKIGMIFQEPMTALNPLMRVGAQIAEVFEAHGQLTPRSARPARWNC</sequence>
<gene>
    <name evidence="9" type="ORF">HSBAA_09660</name>
</gene>
<evidence type="ECO:0000256" key="7">
    <source>
        <dbReference type="ARBA" id="ARBA00047356"/>
    </source>
</evidence>
<dbReference type="PANTHER" id="PTHR43297">
    <property type="entry name" value="OLIGOPEPTIDE TRANSPORT ATP-BINDING PROTEIN APPD"/>
    <property type="match status" value="1"/>
</dbReference>
<dbReference type="InterPro" id="IPR050388">
    <property type="entry name" value="ABC_Ni/Peptide_Import"/>
</dbReference>
<dbReference type="KEGG" id="hsr:HSBAA_09660"/>
<dbReference type="GO" id="GO:0016887">
    <property type="term" value="F:ATP hydrolysis activity"/>
    <property type="evidence" value="ECO:0007669"/>
    <property type="project" value="InterPro"/>
</dbReference>
<dbReference type="EMBL" id="AP019514">
    <property type="protein sequence ID" value="BBI59660.1"/>
    <property type="molecule type" value="Genomic_DNA"/>
</dbReference>
<comment type="subcellular location">
    <subcellularLocation>
        <location evidence="1">Membrane</location>
    </subcellularLocation>
</comment>
<organism evidence="9 10">
    <name type="scientific">Vreelandella sulfidaeris</name>
    <dbReference type="NCBI Taxonomy" id="115553"/>
    <lineage>
        <taxon>Bacteria</taxon>
        <taxon>Pseudomonadati</taxon>
        <taxon>Pseudomonadota</taxon>
        <taxon>Gammaproteobacteria</taxon>
        <taxon>Oceanospirillales</taxon>
        <taxon>Halomonadaceae</taxon>
        <taxon>Vreelandella</taxon>
    </lineage>
</organism>
<keyword evidence="4" id="KW-1003">Cell membrane</keyword>
<dbReference type="SUPFAM" id="SSF52540">
    <property type="entry name" value="P-loop containing nucleoside triphosphate hydrolases"/>
    <property type="match status" value="1"/>
</dbReference>
<dbReference type="Proteomes" id="UP000320231">
    <property type="component" value="Chromosome"/>
</dbReference>
<dbReference type="Gene3D" id="3.40.50.300">
    <property type="entry name" value="P-loop containing nucleotide triphosphate hydrolases"/>
    <property type="match status" value="1"/>
</dbReference>
<dbReference type="InterPro" id="IPR003439">
    <property type="entry name" value="ABC_transporter-like_ATP-bd"/>
</dbReference>
<evidence type="ECO:0000259" key="8">
    <source>
        <dbReference type="Pfam" id="PF00005"/>
    </source>
</evidence>
<evidence type="ECO:0000256" key="5">
    <source>
        <dbReference type="ARBA" id="ARBA00023136"/>
    </source>
</evidence>
<dbReference type="InterPro" id="IPR027417">
    <property type="entry name" value="P-loop_NTPase"/>
</dbReference>
<keyword evidence="3" id="KW-0813">Transport</keyword>
<feature type="domain" description="ABC transporter" evidence="8">
    <location>
        <begin position="33"/>
        <end position="120"/>
    </location>
</feature>
<comment type="similarity">
    <text evidence="2">Belongs to the ABC transporter superfamily.</text>
</comment>
<evidence type="ECO:0000256" key="3">
    <source>
        <dbReference type="ARBA" id="ARBA00022448"/>
    </source>
</evidence>
<keyword evidence="5" id="KW-0472">Membrane</keyword>
<evidence type="ECO:0000256" key="6">
    <source>
        <dbReference type="ARBA" id="ARBA00038852"/>
    </source>
</evidence>
<evidence type="ECO:0000256" key="1">
    <source>
        <dbReference type="ARBA" id="ARBA00004370"/>
    </source>
</evidence>
<dbReference type="PANTHER" id="PTHR43297:SF2">
    <property type="entry name" value="DIPEPTIDE TRANSPORT ATP-BINDING PROTEIN DPPD"/>
    <property type="match status" value="1"/>
</dbReference>
<protein>
    <recommendedName>
        <fullName evidence="6">ABC-type dipeptide transporter</fullName>
        <ecNumber evidence="6">7.4.2.9</ecNumber>
    </recommendedName>
</protein>
<name>A0A455U113_9GAMM</name>
<dbReference type="AlphaFoldDB" id="A0A455U113"/>
<reference evidence="9 10" key="1">
    <citation type="journal article" date="2019" name="Microbiol. Resour. Announc.">
        <title>Complete Genome Sequence of Halomonas sulfidaeris Strain Esulfide1 Isolated from a Metal Sulfide Rock at a Depth of 2,200 Meters, Obtained Using Nanopore Sequencing.</title>
        <authorList>
            <person name="Saito M."/>
            <person name="Nishigata A."/>
            <person name="Galipon J."/>
            <person name="Arakawa K."/>
        </authorList>
    </citation>
    <scope>NUCLEOTIDE SEQUENCE [LARGE SCALE GENOMIC DNA]</scope>
    <source>
        <strain evidence="9 10">ATCC BAA-803</strain>
    </source>
</reference>
<evidence type="ECO:0000256" key="2">
    <source>
        <dbReference type="ARBA" id="ARBA00005417"/>
    </source>
</evidence>
<evidence type="ECO:0000256" key="4">
    <source>
        <dbReference type="ARBA" id="ARBA00022475"/>
    </source>
</evidence>